<protein>
    <recommendedName>
        <fullName evidence="4 11">Diacylglycerol O-acyltransferase</fullName>
        <ecNumber evidence="4 11">2.3.1.20</ecNumber>
    </recommendedName>
</protein>
<dbReference type="GO" id="GO:0001666">
    <property type="term" value="P:response to hypoxia"/>
    <property type="evidence" value="ECO:0007669"/>
    <property type="project" value="TreeGrafter"/>
</dbReference>
<sequence length="481" mass="51831">MYFLYSESPNTMMHIGALMPFTPPSGAPRDFLRRLVEDSKTHDVVEPWNLKLSHPNLLHNPAQSWVVDEDFDLDYHVRRSALASPGDERELGILVSRLHSNAVDLGRPPWEMHFIEGLQGGRFAIYIKMHHALVDGYSAQKILARSLPTDPNDTTHPLFFSIPEPGRAPAEEEESADGGVVGSVLSGLGGVLHSLGNMVSGVGSVLGSVASAGRSSFDLTRALVNTQLRTDNEYRHLIGSAQAPHSILNTRISRNRRFATQQYRLDRLKSLGAKHQATINDVALTIIGGGLRRFLGELGELPDTSLIAMVPVNVRPKDDAGGGNAVGTILATLGTDIADPVERLRAVTAATGIAKAQLRSMGRDAILAYSAALMAPYGIQLASTLSGVTPPWPYTFNVCVSNVPGPEDVLYLRGSRMEASYPVSLVAHSQALNVTMQSYAGTLNFGFIGCRDTLPHLQHLAVYTGEALDELEGQSASSVAT</sequence>
<keyword evidence="6 11" id="KW-0808">Transferase</keyword>
<evidence type="ECO:0000256" key="1">
    <source>
        <dbReference type="ARBA" id="ARBA00004771"/>
    </source>
</evidence>
<comment type="pathway">
    <text evidence="1 11">Glycerolipid metabolism; triacylglycerol biosynthesis.</text>
</comment>
<comment type="catalytic activity">
    <reaction evidence="10 11">
        <text>an acyl-CoA + a 1,2-diacyl-sn-glycerol = a triacyl-sn-glycerol + CoA</text>
        <dbReference type="Rhea" id="RHEA:10868"/>
        <dbReference type="ChEBI" id="CHEBI:17815"/>
        <dbReference type="ChEBI" id="CHEBI:57287"/>
        <dbReference type="ChEBI" id="CHEBI:58342"/>
        <dbReference type="ChEBI" id="CHEBI:64615"/>
        <dbReference type="EC" id="2.3.1.20"/>
    </reaction>
</comment>
<dbReference type="GO" id="GO:0005886">
    <property type="term" value="C:plasma membrane"/>
    <property type="evidence" value="ECO:0007669"/>
    <property type="project" value="TreeGrafter"/>
</dbReference>
<reference evidence="14 15" key="1">
    <citation type="journal article" date="2019" name="Emerg. Microbes Infect.">
        <title>Comprehensive subspecies identification of 175 nontuberculous mycobacteria species based on 7547 genomic profiles.</title>
        <authorList>
            <person name="Matsumoto Y."/>
            <person name="Kinjo T."/>
            <person name="Motooka D."/>
            <person name="Nabeya D."/>
            <person name="Jung N."/>
            <person name="Uechi K."/>
            <person name="Horii T."/>
            <person name="Iida T."/>
            <person name="Fujita J."/>
            <person name="Nakamura S."/>
        </authorList>
    </citation>
    <scope>NUCLEOTIDE SEQUENCE [LARGE SCALE GENOMIC DNA]</scope>
    <source>
        <strain evidence="14 15">JCM 14233</strain>
    </source>
</reference>
<gene>
    <name evidence="14" type="ORF">MSHI_35510</name>
</gene>
<dbReference type="AlphaFoldDB" id="A0A7I7MU11"/>
<dbReference type="EC" id="2.3.1.20" evidence="4 11"/>
<dbReference type="InterPro" id="IPR009721">
    <property type="entry name" value="O-acyltransferase_WSD1_C"/>
</dbReference>
<dbReference type="Pfam" id="PF06974">
    <property type="entry name" value="WS_DGAT_C"/>
    <property type="match status" value="1"/>
</dbReference>
<evidence type="ECO:0000256" key="2">
    <source>
        <dbReference type="ARBA" id="ARBA00005189"/>
    </source>
</evidence>
<evidence type="ECO:0000256" key="5">
    <source>
        <dbReference type="ARBA" id="ARBA00022516"/>
    </source>
</evidence>
<dbReference type="SUPFAM" id="SSF52777">
    <property type="entry name" value="CoA-dependent acyltransferases"/>
    <property type="match status" value="1"/>
</dbReference>
<accession>A0A7I7MU11</accession>
<dbReference type="GO" id="GO:0051701">
    <property type="term" value="P:biological process involved in interaction with host"/>
    <property type="evidence" value="ECO:0007669"/>
    <property type="project" value="TreeGrafter"/>
</dbReference>
<dbReference type="PANTHER" id="PTHR31650:SF1">
    <property type="entry name" value="WAX ESTER SYNTHASE_DIACYLGLYCEROL ACYLTRANSFERASE 4-RELATED"/>
    <property type="match status" value="1"/>
</dbReference>
<evidence type="ECO:0000256" key="10">
    <source>
        <dbReference type="ARBA" id="ARBA00048109"/>
    </source>
</evidence>
<keyword evidence="15" id="KW-1185">Reference proteome</keyword>
<keyword evidence="9 11" id="KW-0012">Acyltransferase</keyword>
<evidence type="ECO:0000256" key="8">
    <source>
        <dbReference type="ARBA" id="ARBA00023098"/>
    </source>
</evidence>
<comment type="similarity">
    <text evidence="3 11">Belongs to the long-chain O-acyltransferase family.</text>
</comment>
<evidence type="ECO:0000256" key="7">
    <source>
        <dbReference type="ARBA" id="ARBA00022798"/>
    </source>
</evidence>
<keyword evidence="8 11" id="KW-0443">Lipid metabolism</keyword>
<dbReference type="Proteomes" id="UP000467236">
    <property type="component" value="Chromosome"/>
</dbReference>
<evidence type="ECO:0000259" key="12">
    <source>
        <dbReference type="Pfam" id="PF03007"/>
    </source>
</evidence>
<dbReference type="Pfam" id="PF03007">
    <property type="entry name" value="WS_DGAT_cat"/>
    <property type="match status" value="1"/>
</dbReference>
<evidence type="ECO:0000313" key="14">
    <source>
        <dbReference type="EMBL" id="BBX75645.1"/>
    </source>
</evidence>
<dbReference type="InterPro" id="IPR045034">
    <property type="entry name" value="O-acyltransferase_WSD1-like"/>
</dbReference>
<evidence type="ECO:0000256" key="11">
    <source>
        <dbReference type="RuleBase" id="RU361241"/>
    </source>
</evidence>
<keyword evidence="7 11" id="KW-0319">Glycerol metabolism</keyword>
<name>A0A7I7MU11_9MYCO</name>
<dbReference type="InterPro" id="IPR004255">
    <property type="entry name" value="O-acyltransferase_WSD1_N"/>
</dbReference>
<comment type="pathway">
    <text evidence="2">Lipid metabolism.</text>
</comment>
<organism evidence="14 15">
    <name type="scientific">Mycobacterium shinjukuense</name>
    <dbReference type="NCBI Taxonomy" id="398694"/>
    <lineage>
        <taxon>Bacteria</taxon>
        <taxon>Bacillati</taxon>
        <taxon>Actinomycetota</taxon>
        <taxon>Actinomycetes</taxon>
        <taxon>Mycobacteriales</taxon>
        <taxon>Mycobacteriaceae</taxon>
        <taxon>Mycobacterium</taxon>
    </lineage>
</organism>
<proteinExistence type="inferred from homology"/>
<dbReference type="KEGG" id="mshj:MSHI_35510"/>
<evidence type="ECO:0000256" key="6">
    <source>
        <dbReference type="ARBA" id="ARBA00022679"/>
    </source>
</evidence>
<evidence type="ECO:0000256" key="4">
    <source>
        <dbReference type="ARBA" id="ARBA00013244"/>
    </source>
</evidence>
<dbReference type="EMBL" id="AP022575">
    <property type="protein sequence ID" value="BBX75645.1"/>
    <property type="molecule type" value="Genomic_DNA"/>
</dbReference>
<evidence type="ECO:0000259" key="13">
    <source>
        <dbReference type="Pfam" id="PF06974"/>
    </source>
</evidence>
<dbReference type="GO" id="GO:0004144">
    <property type="term" value="F:diacylglycerol O-acyltransferase activity"/>
    <property type="evidence" value="ECO:0007669"/>
    <property type="project" value="UniProtKB-EC"/>
</dbReference>
<dbReference type="UniPathway" id="UPA00282"/>
<evidence type="ECO:0000256" key="3">
    <source>
        <dbReference type="ARBA" id="ARBA00009587"/>
    </source>
</evidence>
<dbReference type="GO" id="GO:0006071">
    <property type="term" value="P:glycerol metabolic process"/>
    <property type="evidence" value="ECO:0007669"/>
    <property type="project" value="UniProtKB-KW"/>
</dbReference>
<dbReference type="GO" id="GO:0071731">
    <property type="term" value="P:response to nitric oxide"/>
    <property type="evidence" value="ECO:0007669"/>
    <property type="project" value="TreeGrafter"/>
</dbReference>
<feature type="domain" description="O-acyltransferase WSD1 C-terminal" evidence="13">
    <location>
        <begin position="323"/>
        <end position="471"/>
    </location>
</feature>
<dbReference type="GO" id="GO:0019432">
    <property type="term" value="P:triglyceride biosynthetic process"/>
    <property type="evidence" value="ECO:0007669"/>
    <property type="project" value="UniProtKB-UniPathway"/>
</dbReference>
<feature type="domain" description="O-acyltransferase WSD1-like N-terminal" evidence="12">
    <location>
        <begin position="2"/>
        <end position="283"/>
    </location>
</feature>
<keyword evidence="5 11" id="KW-0444">Lipid biosynthesis</keyword>
<dbReference type="NCBIfam" id="TIGR02946">
    <property type="entry name" value="acyl_WS_DGAT"/>
    <property type="match status" value="1"/>
</dbReference>
<evidence type="ECO:0000313" key="15">
    <source>
        <dbReference type="Proteomes" id="UP000467236"/>
    </source>
</evidence>
<dbReference type="PANTHER" id="PTHR31650">
    <property type="entry name" value="O-ACYLTRANSFERASE (WSD1-LIKE) FAMILY PROTEIN"/>
    <property type="match status" value="1"/>
</dbReference>
<evidence type="ECO:0000256" key="9">
    <source>
        <dbReference type="ARBA" id="ARBA00023315"/>
    </source>
</evidence>
<dbReference type="InterPro" id="IPR014292">
    <property type="entry name" value="Acyl_transf_WS/DGAT"/>
</dbReference>